<dbReference type="InterPro" id="IPR036873">
    <property type="entry name" value="Rhodanese-like_dom_sf"/>
</dbReference>
<protein>
    <submittedName>
        <fullName evidence="3">Rhodanese-like domain-containing protein</fullName>
    </submittedName>
</protein>
<reference evidence="3 4" key="1">
    <citation type="journal article" date="2019" name="Ecotoxicol. Environ. Saf.">
        <title>Microbial characterization of heavy metal resistant bacterial strains isolated from an electroplating wastewater treatment plant.</title>
        <authorList>
            <person name="Cai X."/>
            <person name="Zheng X."/>
            <person name="Zhang D."/>
            <person name="Iqbal W."/>
            <person name="Liu C."/>
            <person name="Yang B."/>
            <person name="Zhao X."/>
            <person name="Lu X."/>
            <person name="Mao Y."/>
        </authorList>
    </citation>
    <scope>NUCLEOTIDE SEQUENCE [LARGE SCALE GENOMIC DNA]</scope>
    <source>
        <strain evidence="3 4">Ni1-3</strain>
    </source>
</reference>
<dbReference type="Gene3D" id="3.40.250.10">
    <property type="entry name" value="Rhodanese-like domain"/>
    <property type="match status" value="1"/>
</dbReference>
<dbReference type="PROSITE" id="PS50206">
    <property type="entry name" value="RHODANESE_3"/>
    <property type="match status" value="1"/>
</dbReference>
<feature type="signal peptide" evidence="1">
    <location>
        <begin position="1"/>
        <end position="28"/>
    </location>
</feature>
<gene>
    <name evidence="3" type="ORF">D0436_03275</name>
</gene>
<dbReference type="KEGG" id="sdeo:D0436_03275"/>
<dbReference type="Pfam" id="PF00581">
    <property type="entry name" value="Rhodanese"/>
    <property type="match status" value="1"/>
</dbReference>
<feature type="chain" id="PRO_5032958861" evidence="1">
    <location>
        <begin position="29"/>
        <end position="147"/>
    </location>
</feature>
<dbReference type="SUPFAM" id="SSF52821">
    <property type="entry name" value="Rhodanese/Cell cycle control phosphatase"/>
    <property type="match status" value="1"/>
</dbReference>
<dbReference type="EMBL" id="CP031775">
    <property type="protein sequence ID" value="QDZ93157.2"/>
    <property type="molecule type" value="Genomic_DNA"/>
</dbReference>
<proteinExistence type="predicted"/>
<accession>A0A5B8R4A3</accession>
<keyword evidence="1" id="KW-0732">Signal</keyword>
<evidence type="ECO:0000313" key="3">
    <source>
        <dbReference type="EMBL" id="QDZ93157.2"/>
    </source>
</evidence>
<dbReference type="InterPro" id="IPR001763">
    <property type="entry name" value="Rhodanese-like_dom"/>
</dbReference>
<name>A0A5B8R4A3_9GAMM</name>
<dbReference type="SMART" id="SM00450">
    <property type="entry name" value="RHOD"/>
    <property type="match status" value="1"/>
</dbReference>
<dbReference type="Proteomes" id="UP000321124">
    <property type="component" value="Chromosome"/>
</dbReference>
<sequence>MMNKAIRHSLLGGLLALSLGGMSLPVAAGGGSEISEAPYNEIQLNPISMREAETLVGQPGVYFFDVNTLEIWAEGFIPGAVFFNVQNWRDLLPKNKDAVMVFYCANRLCTASNMAARETMKLGYTGVRHMADGIFGWRMSGRATEKP</sequence>
<dbReference type="RefSeq" id="WP_208661397.1">
    <property type="nucleotide sequence ID" value="NZ_CP031775.2"/>
</dbReference>
<feature type="domain" description="Rhodanese" evidence="2">
    <location>
        <begin position="57"/>
        <end position="146"/>
    </location>
</feature>
<evidence type="ECO:0000256" key="1">
    <source>
        <dbReference type="SAM" id="SignalP"/>
    </source>
</evidence>
<organism evidence="3 4">
    <name type="scientific">Shewanella decolorationis</name>
    <dbReference type="NCBI Taxonomy" id="256839"/>
    <lineage>
        <taxon>Bacteria</taxon>
        <taxon>Pseudomonadati</taxon>
        <taxon>Pseudomonadota</taxon>
        <taxon>Gammaproteobacteria</taxon>
        <taxon>Alteromonadales</taxon>
        <taxon>Shewanellaceae</taxon>
        <taxon>Shewanella</taxon>
    </lineage>
</organism>
<evidence type="ECO:0000259" key="2">
    <source>
        <dbReference type="PROSITE" id="PS50206"/>
    </source>
</evidence>
<dbReference type="AlphaFoldDB" id="A0A5B8R4A3"/>
<evidence type="ECO:0000313" key="4">
    <source>
        <dbReference type="Proteomes" id="UP000321124"/>
    </source>
</evidence>
<dbReference type="CDD" id="cd00158">
    <property type="entry name" value="RHOD"/>
    <property type="match status" value="1"/>
</dbReference>